<dbReference type="PANTHER" id="PTHR23407">
    <property type="entry name" value="ATPASE INHIBITOR/5-FORMYLTETRAHYDROFOLATE CYCLO-LIGASE"/>
    <property type="match status" value="1"/>
</dbReference>
<dbReference type="NCBIfam" id="TIGR02727">
    <property type="entry name" value="MTHFS_bact"/>
    <property type="match status" value="1"/>
</dbReference>
<dbReference type="Proteomes" id="UP000277766">
    <property type="component" value="Unassembled WGS sequence"/>
</dbReference>
<dbReference type="GO" id="GO:0046872">
    <property type="term" value="F:metal ion binding"/>
    <property type="evidence" value="ECO:0007669"/>
    <property type="project" value="UniProtKB-KW"/>
</dbReference>
<dbReference type="SUPFAM" id="SSF100950">
    <property type="entry name" value="NagB/RpiA/CoA transferase-like"/>
    <property type="match status" value="1"/>
</dbReference>
<evidence type="ECO:0000313" key="6">
    <source>
        <dbReference type="EMBL" id="RTR27784.1"/>
    </source>
</evidence>
<reference evidence="6 7" key="1">
    <citation type="submission" date="2018-12" db="EMBL/GenBank/DDBJ databases">
        <title>Deinococcus radiophilus ATCC 27603 genome sequencing and assembly.</title>
        <authorList>
            <person name="Maclea K.S."/>
            <person name="Maynard C.R."/>
        </authorList>
    </citation>
    <scope>NUCLEOTIDE SEQUENCE [LARGE SCALE GENOMIC DNA]</scope>
    <source>
        <strain evidence="6 7">ATCC 27603</strain>
    </source>
</reference>
<protein>
    <recommendedName>
        <fullName evidence="5">5-formyltetrahydrofolate cyclo-ligase</fullName>
        <ecNumber evidence="5">6.3.3.2</ecNumber>
    </recommendedName>
</protein>
<sequence length="189" mass="21135">MSHDLPPVLSDPKPMWRSWALKLRAEQPDRSGAVAQHVTSLLRELGAGTVLTYHALNGEPDLRSLGSEFRLLTTRARVRPERRLTLHEWNTATERSPVGVMQPPRDTPQINSSEVDAVVLPGIAFDRRGIRLGYGGGFYDRFLEGYTGPKIGVTFAALLLDEVPREPHDVPLDWIVTEAETLRVPPLDR</sequence>
<dbReference type="AlphaFoldDB" id="A0A3S0KCM8"/>
<name>A0A3S0KCM8_9DEIO</name>
<dbReference type="InterPro" id="IPR002698">
    <property type="entry name" value="FTHF_cligase"/>
</dbReference>
<feature type="binding site" evidence="4">
    <location>
        <begin position="131"/>
        <end position="139"/>
    </location>
    <ligand>
        <name>ATP</name>
        <dbReference type="ChEBI" id="CHEBI:30616"/>
    </ligand>
</feature>
<gene>
    <name evidence="6" type="ORF">EJ104_06290</name>
</gene>
<dbReference type="GO" id="GO:0005524">
    <property type="term" value="F:ATP binding"/>
    <property type="evidence" value="ECO:0007669"/>
    <property type="project" value="UniProtKB-KW"/>
</dbReference>
<dbReference type="GO" id="GO:0009396">
    <property type="term" value="P:folic acid-containing compound biosynthetic process"/>
    <property type="evidence" value="ECO:0007669"/>
    <property type="project" value="TreeGrafter"/>
</dbReference>
<evidence type="ECO:0000256" key="4">
    <source>
        <dbReference type="PIRSR" id="PIRSR006806-1"/>
    </source>
</evidence>
<comment type="catalytic activity">
    <reaction evidence="5">
        <text>(6S)-5-formyl-5,6,7,8-tetrahydrofolate + ATP = (6R)-5,10-methenyltetrahydrofolate + ADP + phosphate</text>
        <dbReference type="Rhea" id="RHEA:10488"/>
        <dbReference type="ChEBI" id="CHEBI:30616"/>
        <dbReference type="ChEBI" id="CHEBI:43474"/>
        <dbReference type="ChEBI" id="CHEBI:57455"/>
        <dbReference type="ChEBI" id="CHEBI:57457"/>
        <dbReference type="ChEBI" id="CHEBI:456216"/>
        <dbReference type="EC" id="6.3.3.2"/>
    </reaction>
</comment>
<evidence type="ECO:0000313" key="7">
    <source>
        <dbReference type="Proteomes" id="UP000277766"/>
    </source>
</evidence>
<dbReference type="RefSeq" id="WP_126351907.1">
    <property type="nucleotide sequence ID" value="NZ_CP086380.1"/>
</dbReference>
<dbReference type="InterPro" id="IPR037171">
    <property type="entry name" value="NagB/RpiA_transferase-like"/>
</dbReference>
<comment type="caution">
    <text evidence="6">The sequence shown here is derived from an EMBL/GenBank/DDBJ whole genome shotgun (WGS) entry which is preliminary data.</text>
</comment>
<dbReference type="OrthoDB" id="9801938at2"/>
<dbReference type="GO" id="GO:0030272">
    <property type="term" value="F:5-formyltetrahydrofolate cyclo-ligase activity"/>
    <property type="evidence" value="ECO:0007669"/>
    <property type="project" value="UniProtKB-EC"/>
</dbReference>
<evidence type="ECO:0000256" key="2">
    <source>
        <dbReference type="ARBA" id="ARBA00022741"/>
    </source>
</evidence>
<dbReference type="GO" id="GO:0035999">
    <property type="term" value="P:tetrahydrofolate interconversion"/>
    <property type="evidence" value="ECO:0007669"/>
    <property type="project" value="TreeGrafter"/>
</dbReference>
<keyword evidence="6" id="KW-0436">Ligase</keyword>
<keyword evidence="3 4" id="KW-0067">ATP-binding</keyword>
<dbReference type="Pfam" id="PF01812">
    <property type="entry name" value="5-FTHF_cyc-lig"/>
    <property type="match status" value="1"/>
</dbReference>
<dbReference type="InterPro" id="IPR024185">
    <property type="entry name" value="FTHF_cligase-like_sf"/>
</dbReference>
<keyword evidence="7" id="KW-1185">Reference proteome</keyword>
<evidence type="ECO:0000256" key="3">
    <source>
        <dbReference type="ARBA" id="ARBA00022840"/>
    </source>
</evidence>
<accession>A0A3S0KCM8</accession>
<keyword evidence="2 4" id="KW-0547">Nucleotide-binding</keyword>
<dbReference type="Gene3D" id="3.40.50.10420">
    <property type="entry name" value="NagB/RpiA/CoA transferase-like"/>
    <property type="match status" value="1"/>
</dbReference>
<proteinExistence type="inferred from homology"/>
<dbReference type="EMBL" id="RXPE01000009">
    <property type="protein sequence ID" value="RTR27784.1"/>
    <property type="molecule type" value="Genomic_DNA"/>
</dbReference>
<comment type="similarity">
    <text evidence="1 5">Belongs to the 5-formyltetrahydrofolate cyclo-ligase family.</text>
</comment>
<dbReference type="PANTHER" id="PTHR23407:SF1">
    <property type="entry name" value="5-FORMYLTETRAHYDROFOLATE CYCLO-LIGASE"/>
    <property type="match status" value="1"/>
</dbReference>
<evidence type="ECO:0000256" key="1">
    <source>
        <dbReference type="ARBA" id="ARBA00010638"/>
    </source>
</evidence>
<organism evidence="6 7">
    <name type="scientific">Deinococcus radiophilus</name>
    <dbReference type="NCBI Taxonomy" id="32062"/>
    <lineage>
        <taxon>Bacteria</taxon>
        <taxon>Thermotogati</taxon>
        <taxon>Deinococcota</taxon>
        <taxon>Deinococci</taxon>
        <taxon>Deinococcales</taxon>
        <taxon>Deinococcaceae</taxon>
        <taxon>Deinococcus</taxon>
    </lineage>
</organism>
<comment type="cofactor">
    <cofactor evidence="5">
        <name>Mg(2+)</name>
        <dbReference type="ChEBI" id="CHEBI:18420"/>
    </cofactor>
</comment>
<keyword evidence="5" id="KW-0479">Metal-binding</keyword>
<feature type="binding site" evidence="4">
    <location>
        <position position="59"/>
    </location>
    <ligand>
        <name>substrate</name>
    </ligand>
</feature>
<evidence type="ECO:0000256" key="5">
    <source>
        <dbReference type="RuleBase" id="RU361279"/>
    </source>
</evidence>
<keyword evidence="5" id="KW-0460">Magnesium</keyword>
<dbReference type="EC" id="6.3.3.2" evidence="5"/>
<dbReference type="PIRSF" id="PIRSF006806">
    <property type="entry name" value="FTHF_cligase"/>
    <property type="match status" value="1"/>
</dbReference>